<evidence type="ECO:0000313" key="10">
    <source>
        <dbReference type="Proteomes" id="UP000036834"/>
    </source>
</evidence>
<evidence type="ECO:0000256" key="3">
    <source>
        <dbReference type="ARBA" id="ARBA00022578"/>
    </source>
</evidence>
<dbReference type="GO" id="GO:0032196">
    <property type="term" value="P:transposition"/>
    <property type="evidence" value="ECO:0007669"/>
    <property type="project" value="UniProtKB-KW"/>
</dbReference>
<dbReference type="Proteomes" id="UP000319578">
    <property type="component" value="Unassembled WGS sequence"/>
</dbReference>
<dbReference type="NCBIfam" id="NF040570">
    <property type="entry name" value="guided_TnpB"/>
    <property type="match status" value="1"/>
</dbReference>
<dbReference type="OrthoDB" id="4278026at2"/>
<keyword evidence="5" id="KW-0233">DNA recombination</keyword>
<protein>
    <submittedName>
        <fullName evidence="9">Transposase</fullName>
    </submittedName>
</protein>
<dbReference type="PATRIC" id="fig|54915.3.peg.4054"/>
<dbReference type="EMBL" id="BJON01000005">
    <property type="protein sequence ID" value="GED67600.1"/>
    <property type="molecule type" value="Genomic_DNA"/>
</dbReference>
<dbReference type="PANTHER" id="PTHR30405">
    <property type="entry name" value="TRANSPOSASE"/>
    <property type="match status" value="1"/>
</dbReference>
<evidence type="ECO:0000256" key="4">
    <source>
        <dbReference type="ARBA" id="ARBA00023125"/>
    </source>
</evidence>
<dbReference type="PANTHER" id="PTHR30405:SF11">
    <property type="entry name" value="RNA-GUIDED DNA ENDONUCLEASE RV2885C-RELATED"/>
    <property type="match status" value="1"/>
</dbReference>
<sequence length="351" mass="39906">MQALTVKIRIFPNQPDVLRQLGQEYIQIVNKLTEQAEQHGTFPKVTTKDVETLLPSAVCNQAIRDAKNIYRKIKKLSTRPILKKPVYFVNNQNYTISENIVAFPIVVDGKTKKTAFHAITTSRDMVLLGKAKTGLMRVVEKSGKWYAQISLEVPTAESNNENVMGIDLGLKVPAVSVTSTGKTRFFGNGRQNKYTRRKYQQRRRKLGKLKKMSAILKFGNKEQRWMKDQNHKISRQIVNTAIQENVSLIKLERLTNIRKTARTSRKNAKNLYSWTFYQLQQFISYKANLVGIRVSEVNPAYTSQICPACGGKNKVRDRKYECSCGFNAHRDLVGAINILNQPLVDGNSLPA</sequence>
<dbReference type="Pfam" id="PF07282">
    <property type="entry name" value="Cas12f1-like_TNB"/>
    <property type="match status" value="1"/>
</dbReference>
<dbReference type="RefSeq" id="WP_049740956.1">
    <property type="nucleotide sequence ID" value="NZ_BJON01000005.1"/>
</dbReference>
<evidence type="ECO:0000259" key="6">
    <source>
        <dbReference type="Pfam" id="PF01385"/>
    </source>
</evidence>
<reference evidence="8 11" key="3">
    <citation type="submission" date="2019-06" db="EMBL/GenBank/DDBJ databases">
        <title>Whole genome shotgun sequence of Brevibacillus reuszeri NBRC 15719.</title>
        <authorList>
            <person name="Hosoyama A."/>
            <person name="Uohara A."/>
            <person name="Ohji S."/>
            <person name="Ichikawa N."/>
        </authorList>
    </citation>
    <scope>NUCLEOTIDE SEQUENCE [LARGE SCALE GENOMIC DNA]</scope>
    <source>
        <strain evidence="8 11">NBRC 15719</strain>
    </source>
</reference>
<proteinExistence type="inferred from homology"/>
<evidence type="ECO:0000313" key="11">
    <source>
        <dbReference type="Proteomes" id="UP000319578"/>
    </source>
</evidence>
<feature type="domain" description="Cas12f1-like TNB" evidence="7">
    <location>
        <begin position="276"/>
        <end position="338"/>
    </location>
</feature>
<accession>A0A0K9YT64</accession>
<organism evidence="9 10">
    <name type="scientific">Brevibacillus reuszeri</name>
    <dbReference type="NCBI Taxonomy" id="54915"/>
    <lineage>
        <taxon>Bacteria</taxon>
        <taxon>Bacillati</taxon>
        <taxon>Bacillota</taxon>
        <taxon>Bacilli</taxon>
        <taxon>Bacillales</taxon>
        <taxon>Paenibacillaceae</taxon>
        <taxon>Brevibacillus</taxon>
    </lineage>
</organism>
<dbReference type="AlphaFoldDB" id="A0A0K9YT64"/>
<comment type="similarity">
    <text evidence="1">In the C-terminal section; belongs to the transposase 35 family.</text>
</comment>
<evidence type="ECO:0000259" key="7">
    <source>
        <dbReference type="Pfam" id="PF07282"/>
    </source>
</evidence>
<evidence type="ECO:0000256" key="5">
    <source>
        <dbReference type="ARBA" id="ARBA00023172"/>
    </source>
</evidence>
<dbReference type="Proteomes" id="UP000036834">
    <property type="component" value="Unassembled WGS sequence"/>
</dbReference>
<dbReference type="STRING" id="54915.ADS79_24540"/>
<dbReference type="NCBIfam" id="TIGR01766">
    <property type="entry name" value="IS200/IS605 family accessory protein TnpB-like domain"/>
    <property type="match status" value="1"/>
</dbReference>
<name>A0A0K9YT64_9BACL</name>
<keyword evidence="3" id="KW-0815">Transposition</keyword>
<comment type="caution">
    <text evidence="9">The sequence shown here is derived from an EMBL/GenBank/DDBJ whole genome shotgun (WGS) entry which is preliminary data.</text>
</comment>
<keyword evidence="11" id="KW-1185">Reference proteome</keyword>
<dbReference type="Pfam" id="PF01385">
    <property type="entry name" value="OrfB_IS605"/>
    <property type="match status" value="1"/>
</dbReference>
<reference evidence="10" key="1">
    <citation type="submission" date="2015-07" db="EMBL/GenBank/DDBJ databases">
        <title>Genome sequencing project for genomic taxonomy and phylogenomics of Bacillus-like bacteria.</title>
        <authorList>
            <person name="Liu B."/>
            <person name="Wang J."/>
            <person name="Zhu Y."/>
            <person name="Liu G."/>
            <person name="Chen Q."/>
            <person name="Chen Z."/>
            <person name="Lan J."/>
            <person name="Che J."/>
            <person name="Ge C."/>
            <person name="Shi H."/>
            <person name="Pan Z."/>
            <person name="Liu X."/>
        </authorList>
    </citation>
    <scope>NUCLEOTIDE SEQUENCE [LARGE SCALE GENOMIC DNA]</scope>
    <source>
        <strain evidence="10">DSM 9887</strain>
    </source>
</reference>
<keyword evidence="4" id="KW-0238">DNA-binding</keyword>
<dbReference type="InterPro" id="IPR051399">
    <property type="entry name" value="RNA-guided_DNA_endo/Transpos"/>
</dbReference>
<dbReference type="InterPro" id="IPR010095">
    <property type="entry name" value="Cas12f1-like_TNB"/>
</dbReference>
<comment type="similarity">
    <text evidence="2">In the N-terminal section; belongs to the transposase 2 family.</text>
</comment>
<evidence type="ECO:0000313" key="9">
    <source>
        <dbReference type="EMBL" id="KNB71914.1"/>
    </source>
</evidence>
<evidence type="ECO:0000256" key="1">
    <source>
        <dbReference type="ARBA" id="ARBA00008761"/>
    </source>
</evidence>
<evidence type="ECO:0000256" key="2">
    <source>
        <dbReference type="ARBA" id="ARBA00011044"/>
    </source>
</evidence>
<dbReference type="GO" id="GO:0003677">
    <property type="term" value="F:DNA binding"/>
    <property type="evidence" value="ECO:0007669"/>
    <property type="project" value="UniProtKB-KW"/>
</dbReference>
<dbReference type="InterPro" id="IPR001959">
    <property type="entry name" value="Transposase"/>
</dbReference>
<evidence type="ECO:0000313" key="8">
    <source>
        <dbReference type="EMBL" id="GED67600.1"/>
    </source>
</evidence>
<dbReference type="GO" id="GO:0006310">
    <property type="term" value="P:DNA recombination"/>
    <property type="evidence" value="ECO:0007669"/>
    <property type="project" value="UniProtKB-KW"/>
</dbReference>
<feature type="domain" description="Probable transposase IS891/IS1136/IS1341" evidence="6">
    <location>
        <begin position="149"/>
        <end position="257"/>
    </location>
</feature>
<gene>
    <name evidence="9" type="ORF">ADS79_24540</name>
    <name evidence="8" type="ORF">BRE01_13020</name>
</gene>
<reference evidence="9" key="2">
    <citation type="submission" date="2015-07" db="EMBL/GenBank/DDBJ databases">
        <title>MeaNS - Measles Nucleotide Surveillance Program.</title>
        <authorList>
            <person name="Tran T."/>
            <person name="Druce J."/>
        </authorList>
    </citation>
    <scope>NUCLEOTIDE SEQUENCE</scope>
    <source>
        <strain evidence="9">DSM 9887</strain>
    </source>
</reference>
<dbReference type="EMBL" id="LGIQ01000009">
    <property type="protein sequence ID" value="KNB71914.1"/>
    <property type="molecule type" value="Genomic_DNA"/>
</dbReference>